<feature type="transmembrane region" description="Helical" evidence="1">
    <location>
        <begin position="86"/>
        <end position="111"/>
    </location>
</feature>
<accession>A0AAJ2RA19</accession>
<keyword evidence="1" id="KW-0472">Membrane</keyword>
<keyword evidence="1" id="KW-1133">Transmembrane helix</keyword>
<dbReference type="PANTHER" id="PTHR34368:SF1">
    <property type="entry name" value="OS01G0962200 PROTEIN"/>
    <property type="match status" value="1"/>
</dbReference>
<keyword evidence="1" id="KW-0812">Transmembrane</keyword>
<sequence length="276" mass="28213">MPSVSISPASALRALYWGAALLLLAAWLGPAVPQPQDFHAFADQRAWGALPHALDVLSNLGFAWAAVAGARLLLDRRSQALALAPALRWLAALFFTGLACSAIGSSVYHWAPHDATLAGDRLGMSMAFAGMLGLALQSRIADRVAVRAAVAMLVAAVASVLVWLHGGNLLPWALVQGGGMLAVLGLACVAPRHGALALRLGAVIAWYGAAKLLEWGDAAVFEATAGLVSGHSLKHVVAAAAALPVITALRAAGTARMTITGTMCADACGHGGATNR</sequence>
<evidence type="ECO:0008006" key="4">
    <source>
        <dbReference type="Google" id="ProtNLM"/>
    </source>
</evidence>
<feature type="transmembrane region" description="Helical" evidence="1">
    <location>
        <begin position="144"/>
        <end position="164"/>
    </location>
</feature>
<feature type="transmembrane region" description="Helical" evidence="1">
    <location>
        <begin position="57"/>
        <end position="74"/>
    </location>
</feature>
<gene>
    <name evidence="2" type="ORF">SGN30_30360</name>
</gene>
<feature type="transmembrane region" description="Helical" evidence="1">
    <location>
        <begin position="117"/>
        <end position="137"/>
    </location>
</feature>
<dbReference type="PANTHER" id="PTHR34368">
    <property type="entry name" value="OS01G0962200 PROTEIN"/>
    <property type="match status" value="1"/>
</dbReference>
<reference evidence="2" key="1">
    <citation type="submission" date="2023-11" db="EMBL/GenBank/DDBJ databases">
        <title>Identification and selenium tolerance of Delftia acidovorans R3-25.</title>
        <authorList>
            <person name="Zhang S."/>
            <person name="Liu Y."/>
            <person name="Guo Y."/>
        </authorList>
    </citation>
    <scope>NUCLEOTIDE SEQUENCE</scope>
    <source>
        <strain evidence="2">R3-25</strain>
    </source>
</reference>
<evidence type="ECO:0000256" key="1">
    <source>
        <dbReference type="SAM" id="Phobius"/>
    </source>
</evidence>
<proteinExistence type="predicted"/>
<organism evidence="2 3">
    <name type="scientific">Delftia acidovorans</name>
    <name type="common">Pseudomonas acidovorans</name>
    <name type="synonym">Comamonas acidovorans</name>
    <dbReference type="NCBI Taxonomy" id="80866"/>
    <lineage>
        <taxon>Bacteria</taxon>
        <taxon>Pseudomonadati</taxon>
        <taxon>Pseudomonadota</taxon>
        <taxon>Betaproteobacteria</taxon>
        <taxon>Burkholderiales</taxon>
        <taxon>Comamonadaceae</taxon>
        <taxon>Delftia</taxon>
    </lineage>
</organism>
<dbReference type="RefSeq" id="WP_319076844.1">
    <property type="nucleotide sequence ID" value="NZ_JAWWMZ010000020.1"/>
</dbReference>
<evidence type="ECO:0000313" key="3">
    <source>
        <dbReference type="Proteomes" id="UP001287445"/>
    </source>
</evidence>
<comment type="caution">
    <text evidence="2">The sequence shown here is derived from an EMBL/GenBank/DDBJ whole genome shotgun (WGS) entry which is preliminary data.</text>
</comment>
<protein>
    <recommendedName>
        <fullName evidence="4">Alkaline phytoceramidase</fullName>
    </recommendedName>
</protein>
<name>A0AAJ2RA19_DELAC</name>
<dbReference type="AlphaFoldDB" id="A0AAJ2RA19"/>
<dbReference type="Proteomes" id="UP001287445">
    <property type="component" value="Unassembled WGS sequence"/>
</dbReference>
<dbReference type="EMBL" id="JAWWMZ010000020">
    <property type="protein sequence ID" value="MDX4957742.1"/>
    <property type="molecule type" value="Genomic_DNA"/>
</dbReference>
<feature type="transmembrane region" description="Helical" evidence="1">
    <location>
        <begin position="170"/>
        <end position="189"/>
    </location>
</feature>
<evidence type="ECO:0000313" key="2">
    <source>
        <dbReference type="EMBL" id="MDX4957742.1"/>
    </source>
</evidence>